<evidence type="ECO:0000313" key="2">
    <source>
        <dbReference type="Proteomes" id="UP001497382"/>
    </source>
</evidence>
<comment type="caution">
    <text evidence="1">The sequence shown here is derived from an EMBL/GenBank/DDBJ whole genome shotgun (WGS) entry which is preliminary data.</text>
</comment>
<keyword evidence="2" id="KW-1185">Reference proteome</keyword>
<dbReference type="EMBL" id="CAXIEN010000335">
    <property type="protein sequence ID" value="CAL1293794.1"/>
    <property type="molecule type" value="Genomic_DNA"/>
</dbReference>
<accession>A0AAV2BEA4</accession>
<evidence type="ECO:0000313" key="1">
    <source>
        <dbReference type="EMBL" id="CAL1293794.1"/>
    </source>
</evidence>
<name>A0AAV2BEA4_9ARAC</name>
<sequence length="203" mass="23331">MNSVVITGKQLIKLKLVADLEDELNIQKADLEDNKILKEQLKIAAYDYPTESYGSSYPQRTSKSTCFASVIPRNGHDAEEYFRDIGMPRVVDIERKIAGDCPKFCKLERPTEITHTHRDHRDVWRCSRVAAILLGQFLERKRDEIPEEAWDIPAPVSELARLGGDEIISPTVSKIVELDLKKWKNLVEELVIEEENIKLILKF</sequence>
<gene>
    <name evidence="1" type="ORF">LARSCL_LOCUS18397</name>
</gene>
<reference evidence="1 2" key="1">
    <citation type="submission" date="2024-04" db="EMBL/GenBank/DDBJ databases">
        <authorList>
            <person name="Rising A."/>
            <person name="Reimegard J."/>
            <person name="Sonavane S."/>
            <person name="Akerstrom W."/>
            <person name="Nylinder S."/>
            <person name="Hedman E."/>
            <person name="Kallberg Y."/>
        </authorList>
    </citation>
    <scope>NUCLEOTIDE SEQUENCE [LARGE SCALE GENOMIC DNA]</scope>
</reference>
<dbReference type="Proteomes" id="UP001497382">
    <property type="component" value="Unassembled WGS sequence"/>
</dbReference>
<dbReference type="AlphaFoldDB" id="A0AAV2BEA4"/>
<protein>
    <submittedName>
        <fullName evidence="1">Uncharacterized protein</fullName>
    </submittedName>
</protein>
<proteinExistence type="predicted"/>
<organism evidence="1 2">
    <name type="scientific">Larinioides sclopetarius</name>
    <dbReference type="NCBI Taxonomy" id="280406"/>
    <lineage>
        <taxon>Eukaryota</taxon>
        <taxon>Metazoa</taxon>
        <taxon>Ecdysozoa</taxon>
        <taxon>Arthropoda</taxon>
        <taxon>Chelicerata</taxon>
        <taxon>Arachnida</taxon>
        <taxon>Araneae</taxon>
        <taxon>Araneomorphae</taxon>
        <taxon>Entelegynae</taxon>
        <taxon>Araneoidea</taxon>
        <taxon>Araneidae</taxon>
        <taxon>Larinioides</taxon>
    </lineage>
</organism>